<feature type="compositionally biased region" description="Basic and acidic residues" evidence="1">
    <location>
        <begin position="146"/>
        <end position="173"/>
    </location>
</feature>
<dbReference type="Proteomes" id="UP000078576">
    <property type="component" value="Unassembled WGS sequence"/>
</dbReference>
<evidence type="ECO:0000313" key="3">
    <source>
        <dbReference type="Proteomes" id="UP000078576"/>
    </source>
</evidence>
<accession>A0A194VEI8</accession>
<protein>
    <submittedName>
        <fullName evidence="2">Uncharacterized protein</fullName>
    </submittedName>
</protein>
<keyword evidence="3" id="KW-1185">Reference proteome</keyword>
<reference evidence="3" key="1">
    <citation type="submission" date="2014-12" db="EMBL/GenBank/DDBJ databases">
        <title>Genome Sequence of Valsa Canker Pathogens Uncovers a Specific Adaption of Colonization on Woody Bark.</title>
        <authorList>
            <person name="Yin Z."/>
            <person name="Liu H."/>
            <person name="Gao X."/>
            <person name="Li Z."/>
            <person name="Song N."/>
            <person name="Ke X."/>
            <person name="Dai Q."/>
            <person name="Wu Y."/>
            <person name="Sun Y."/>
            <person name="Xu J.-R."/>
            <person name="Kang Z.K."/>
            <person name="Wang L."/>
            <person name="Huang L."/>
        </authorList>
    </citation>
    <scope>NUCLEOTIDE SEQUENCE [LARGE SCALE GENOMIC DNA]</scope>
    <source>
        <strain evidence="3">SXYL134</strain>
    </source>
</reference>
<gene>
    <name evidence="2" type="ORF">VP1G_11313</name>
</gene>
<feature type="region of interest" description="Disordered" evidence="1">
    <location>
        <begin position="1"/>
        <end position="180"/>
    </location>
</feature>
<evidence type="ECO:0000313" key="2">
    <source>
        <dbReference type="EMBL" id="KUI62298.1"/>
    </source>
</evidence>
<feature type="compositionally biased region" description="Low complexity" evidence="1">
    <location>
        <begin position="20"/>
        <end position="29"/>
    </location>
</feature>
<dbReference type="EMBL" id="KN714806">
    <property type="protein sequence ID" value="KUI62298.1"/>
    <property type="molecule type" value="Genomic_DNA"/>
</dbReference>
<feature type="compositionally biased region" description="Low complexity" evidence="1">
    <location>
        <begin position="136"/>
        <end position="145"/>
    </location>
</feature>
<feature type="compositionally biased region" description="Low complexity" evidence="1">
    <location>
        <begin position="71"/>
        <end position="83"/>
    </location>
</feature>
<feature type="compositionally biased region" description="Basic and acidic residues" evidence="1">
    <location>
        <begin position="104"/>
        <end position="132"/>
    </location>
</feature>
<sequence>MTVHNTRLERQQVTAPTIPLPDDSSTRSRPSSRRHSPIGSTRAHPALQPRLRGHHKRLIHTDRHTPRRTTTRTTATTSSSSAPKVLLAPLPQEGLHPHTVPGIRLDDGSQDIPRDGHQLDDKVDERPDDHGHQHGRGQAAAAHAARGADQRERVGEGDEVAHDGEQPPDRGGPELHVQPAAAVAVDPPLVAPGLAADGLEDPLVLLV</sequence>
<name>A0A194VEI8_CYTMA</name>
<evidence type="ECO:0000256" key="1">
    <source>
        <dbReference type="SAM" id="MobiDB-lite"/>
    </source>
</evidence>
<organism evidence="2 3">
    <name type="scientific">Cytospora mali</name>
    <name type="common">Apple Valsa canker fungus</name>
    <name type="synonym">Valsa mali</name>
    <dbReference type="NCBI Taxonomy" id="578113"/>
    <lineage>
        <taxon>Eukaryota</taxon>
        <taxon>Fungi</taxon>
        <taxon>Dikarya</taxon>
        <taxon>Ascomycota</taxon>
        <taxon>Pezizomycotina</taxon>
        <taxon>Sordariomycetes</taxon>
        <taxon>Sordariomycetidae</taxon>
        <taxon>Diaporthales</taxon>
        <taxon>Cytosporaceae</taxon>
        <taxon>Cytospora</taxon>
    </lineage>
</organism>
<proteinExistence type="predicted"/>
<dbReference type="AlphaFoldDB" id="A0A194VEI8"/>
<feature type="compositionally biased region" description="Basic and acidic residues" evidence="1">
    <location>
        <begin position="1"/>
        <end position="10"/>
    </location>
</feature>